<accession>A0A1T4Z8P7</accession>
<gene>
    <name evidence="14" type="ORF">SAMN06295964_3287</name>
</gene>
<evidence type="ECO:0000256" key="12">
    <source>
        <dbReference type="SAM" id="Phobius"/>
    </source>
</evidence>
<feature type="transmembrane region" description="Helical" evidence="12">
    <location>
        <begin position="134"/>
        <end position="156"/>
    </location>
</feature>
<feature type="transmembrane region" description="Helical" evidence="12">
    <location>
        <begin position="15"/>
        <end position="33"/>
    </location>
</feature>
<comment type="cofactor">
    <cofactor evidence="1">
        <name>Zn(2+)</name>
        <dbReference type="ChEBI" id="CHEBI:29105"/>
    </cofactor>
</comment>
<name>A0A1T4Z8P7_9ACTN</name>
<feature type="transmembrane region" description="Helical" evidence="12">
    <location>
        <begin position="206"/>
        <end position="228"/>
    </location>
</feature>
<dbReference type="Proteomes" id="UP000191040">
    <property type="component" value="Chromosome I"/>
</dbReference>
<dbReference type="GO" id="GO:0006508">
    <property type="term" value="P:proteolysis"/>
    <property type="evidence" value="ECO:0007669"/>
    <property type="project" value="UniProtKB-KW"/>
</dbReference>
<organism evidence="14 15">
    <name type="scientific">Aeromicrobium choanae</name>
    <dbReference type="NCBI Taxonomy" id="1736691"/>
    <lineage>
        <taxon>Bacteria</taxon>
        <taxon>Bacillati</taxon>
        <taxon>Actinomycetota</taxon>
        <taxon>Actinomycetes</taxon>
        <taxon>Propionibacteriales</taxon>
        <taxon>Nocardioidaceae</taxon>
        <taxon>Aeromicrobium</taxon>
    </lineage>
</organism>
<dbReference type="GO" id="GO:0016020">
    <property type="term" value="C:membrane"/>
    <property type="evidence" value="ECO:0007669"/>
    <property type="project" value="UniProtKB-SubCell"/>
</dbReference>
<evidence type="ECO:0000256" key="6">
    <source>
        <dbReference type="ARBA" id="ARBA00022723"/>
    </source>
</evidence>
<evidence type="ECO:0000256" key="4">
    <source>
        <dbReference type="ARBA" id="ARBA00022670"/>
    </source>
</evidence>
<keyword evidence="7" id="KW-0378">Hydrolase</keyword>
<keyword evidence="15" id="KW-1185">Reference proteome</keyword>
<feature type="transmembrane region" description="Helical" evidence="12">
    <location>
        <begin position="177"/>
        <end position="200"/>
    </location>
</feature>
<dbReference type="STRING" id="1736691.SAMN06295964_3287"/>
<evidence type="ECO:0000256" key="1">
    <source>
        <dbReference type="ARBA" id="ARBA00001947"/>
    </source>
</evidence>
<keyword evidence="11 12" id="KW-0472">Membrane</keyword>
<feature type="transmembrane region" description="Helical" evidence="12">
    <location>
        <begin position="45"/>
        <end position="62"/>
    </location>
</feature>
<feature type="domain" description="Peptidase M50" evidence="13">
    <location>
        <begin position="52"/>
        <end position="127"/>
    </location>
</feature>
<dbReference type="RefSeq" id="WP_078701145.1">
    <property type="nucleotide sequence ID" value="NZ_LT796768.1"/>
</dbReference>
<evidence type="ECO:0000259" key="13">
    <source>
        <dbReference type="Pfam" id="PF02163"/>
    </source>
</evidence>
<sequence>MSGGWRIARIAGADIIVRPSLLVMGVILVIVFAPQFESLGAGPNPYLTAVVFVLSLYVSVLLHELAHLAAALWFGMSVSSVELHLLGGETRIEGDSRHPWQELVTSIVGPVTSFVIGLAALWGAQVTSGATYSVLWSVGFINLLIAAFNMLPGLPLDGGRVLRALIWATTGSEAKGVRVAGWIGRAAALALMAIAVSMLFGEDTFAIGRALLLLAVALFLWQGASYALRQGVALARIGALRAEQLMRPETPPNDAVPISVDLKGRDLLVAMAENPSNAYALVDGRGTVVGTLFASSVDRAYREAG</sequence>
<evidence type="ECO:0000256" key="8">
    <source>
        <dbReference type="ARBA" id="ARBA00022833"/>
    </source>
</evidence>
<feature type="transmembrane region" description="Helical" evidence="12">
    <location>
        <begin position="68"/>
        <end position="88"/>
    </location>
</feature>
<evidence type="ECO:0000256" key="3">
    <source>
        <dbReference type="ARBA" id="ARBA00007931"/>
    </source>
</evidence>
<dbReference type="PANTHER" id="PTHR39188:SF3">
    <property type="entry name" value="STAGE IV SPORULATION PROTEIN FB"/>
    <property type="match status" value="1"/>
</dbReference>
<dbReference type="OrthoDB" id="9781963at2"/>
<dbReference type="AlphaFoldDB" id="A0A1T4Z8P7"/>
<evidence type="ECO:0000256" key="5">
    <source>
        <dbReference type="ARBA" id="ARBA00022692"/>
    </source>
</evidence>
<evidence type="ECO:0000313" key="14">
    <source>
        <dbReference type="EMBL" id="SKB10382.1"/>
    </source>
</evidence>
<dbReference type="GO" id="GO:0046872">
    <property type="term" value="F:metal ion binding"/>
    <property type="evidence" value="ECO:0007669"/>
    <property type="project" value="UniProtKB-KW"/>
</dbReference>
<evidence type="ECO:0000256" key="11">
    <source>
        <dbReference type="ARBA" id="ARBA00023136"/>
    </source>
</evidence>
<keyword evidence="8" id="KW-0862">Zinc</keyword>
<comment type="similarity">
    <text evidence="3">Belongs to the peptidase M50B family.</text>
</comment>
<evidence type="ECO:0000313" key="15">
    <source>
        <dbReference type="Proteomes" id="UP000191040"/>
    </source>
</evidence>
<dbReference type="InterPro" id="IPR008915">
    <property type="entry name" value="Peptidase_M50"/>
</dbReference>
<reference evidence="15" key="1">
    <citation type="submission" date="2017-02" db="EMBL/GenBank/DDBJ databases">
        <authorList>
            <person name="Varghese N."/>
            <person name="Submissions S."/>
        </authorList>
    </citation>
    <scope>NUCLEOTIDE SEQUENCE [LARGE SCALE GENOMIC DNA]</scope>
    <source>
        <strain evidence="15">9H-4</strain>
    </source>
</reference>
<keyword evidence="10" id="KW-0482">Metalloprotease</keyword>
<comment type="subcellular location">
    <subcellularLocation>
        <location evidence="2">Membrane</location>
        <topology evidence="2">Multi-pass membrane protein</topology>
    </subcellularLocation>
</comment>
<evidence type="ECO:0000256" key="7">
    <source>
        <dbReference type="ARBA" id="ARBA00022801"/>
    </source>
</evidence>
<proteinExistence type="inferred from homology"/>
<dbReference type="EMBL" id="LT796768">
    <property type="protein sequence ID" value="SKB10382.1"/>
    <property type="molecule type" value="Genomic_DNA"/>
</dbReference>
<dbReference type="GO" id="GO:0008237">
    <property type="term" value="F:metallopeptidase activity"/>
    <property type="evidence" value="ECO:0007669"/>
    <property type="project" value="UniProtKB-KW"/>
</dbReference>
<feature type="transmembrane region" description="Helical" evidence="12">
    <location>
        <begin position="100"/>
        <end position="122"/>
    </location>
</feature>
<dbReference type="PANTHER" id="PTHR39188">
    <property type="entry name" value="MEMBRANE-ASSOCIATED ZINC METALLOPROTEASE M50B"/>
    <property type="match status" value="1"/>
</dbReference>
<feature type="domain" description="Peptidase M50" evidence="13">
    <location>
        <begin position="128"/>
        <end position="185"/>
    </location>
</feature>
<protein>
    <submittedName>
        <fullName evidence="14">Zn-dependent protease (Includes SpoIVFB)</fullName>
    </submittedName>
</protein>
<dbReference type="Pfam" id="PF02163">
    <property type="entry name" value="Peptidase_M50"/>
    <property type="match status" value="2"/>
</dbReference>
<evidence type="ECO:0000256" key="10">
    <source>
        <dbReference type="ARBA" id="ARBA00023049"/>
    </source>
</evidence>
<evidence type="ECO:0000256" key="2">
    <source>
        <dbReference type="ARBA" id="ARBA00004141"/>
    </source>
</evidence>
<keyword evidence="9 12" id="KW-1133">Transmembrane helix</keyword>
<keyword evidence="4 14" id="KW-0645">Protease</keyword>
<keyword evidence="6" id="KW-0479">Metal-binding</keyword>
<keyword evidence="5 12" id="KW-0812">Transmembrane</keyword>
<evidence type="ECO:0000256" key="9">
    <source>
        <dbReference type="ARBA" id="ARBA00022989"/>
    </source>
</evidence>